<dbReference type="SUPFAM" id="SSF53756">
    <property type="entry name" value="UDP-Glycosyltransferase/glycogen phosphorylase"/>
    <property type="match status" value="1"/>
</dbReference>
<evidence type="ECO:0000256" key="1">
    <source>
        <dbReference type="ARBA" id="ARBA00004202"/>
    </source>
</evidence>
<keyword evidence="4" id="KW-0808">Transferase</keyword>
<comment type="caution">
    <text evidence="7">The sequence shown here is derived from an EMBL/GenBank/DDBJ whole genome shotgun (WGS) entry which is preliminary data.</text>
</comment>
<evidence type="ECO:0000256" key="5">
    <source>
        <dbReference type="ARBA" id="ARBA00022944"/>
    </source>
</evidence>
<evidence type="ECO:0000313" key="7">
    <source>
        <dbReference type="EMBL" id="MBC8571572.1"/>
    </source>
</evidence>
<evidence type="ECO:0000313" key="8">
    <source>
        <dbReference type="Proteomes" id="UP000657421"/>
    </source>
</evidence>
<dbReference type="PANTHER" id="PTHR37316">
    <property type="entry name" value="TEICHOIC ACID GLYCEROL-PHOSPHATE PRIMASE"/>
    <property type="match status" value="1"/>
</dbReference>
<comment type="similarity">
    <text evidence="2">Belongs to the CDP-glycerol glycerophosphotransferase family.</text>
</comment>
<dbReference type="InterPro" id="IPR043148">
    <property type="entry name" value="TagF_C"/>
</dbReference>
<dbReference type="Gene3D" id="3.40.50.12580">
    <property type="match status" value="1"/>
</dbReference>
<dbReference type="PANTHER" id="PTHR37316:SF2">
    <property type="entry name" value="TEICHOIC ACID RIBITOL-PHOSPHATE POLYMERASE TARK"/>
    <property type="match status" value="1"/>
</dbReference>
<dbReference type="Gene3D" id="3.40.50.11820">
    <property type="match status" value="1"/>
</dbReference>
<proteinExistence type="inferred from homology"/>
<dbReference type="InterPro" id="IPR007554">
    <property type="entry name" value="Glycerophosphate_synth"/>
</dbReference>
<dbReference type="EMBL" id="JACRSZ010000001">
    <property type="protein sequence ID" value="MBC8571572.1"/>
    <property type="molecule type" value="Genomic_DNA"/>
</dbReference>
<keyword evidence="8" id="KW-1185">Reference proteome</keyword>
<keyword evidence="6" id="KW-0472">Membrane</keyword>
<keyword evidence="3" id="KW-1003">Cell membrane</keyword>
<organism evidence="7 8">
    <name type="scientific">Jingyaoa shaoxingensis</name>
    <dbReference type="NCBI Taxonomy" id="2763671"/>
    <lineage>
        <taxon>Bacteria</taxon>
        <taxon>Bacillati</taxon>
        <taxon>Bacillota</taxon>
        <taxon>Clostridia</taxon>
        <taxon>Lachnospirales</taxon>
        <taxon>Lachnospiraceae</taxon>
        <taxon>Jingyaoa</taxon>
    </lineage>
</organism>
<name>A0ABR7N6Y2_9FIRM</name>
<dbReference type="InterPro" id="IPR043149">
    <property type="entry name" value="TagF_N"/>
</dbReference>
<evidence type="ECO:0000256" key="4">
    <source>
        <dbReference type="ARBA" id="ARBA00022679"/>
    </source>
</evidence>
<dbReference type="Proteomes" id="UP000657421">
    <property type="component" value="Unassembled WGS sequence"/>
</dbReference>
<protein>
    <submittedName>
        <fullName evidence="7">CDP-glycerol glycerophosphotransferase family protein</fullName>
    </submittedName>
</protein>
<evidence type="ECO:0000256" key="3">
    <source>
        <dbReference type="ARBA" id="ARBA00022475"/>
    </source>
</evidence>
<sequence>MSSLIREAYRYMTLKVLFPWQYKRNSKKPLKEKKAIFLESQLPTLSDSLQVLYDRLEAEGGWELHIHCLRESFVDKGTFIRLAMKCLEDMADAEYVFLCDASRVVSCIHPRWETVITQLWHGCGAFKKFGMSTAELIFGGSRRDYEKYPYYKNLDYVTVSSPEVAWAYEEAMSLKPGSGQIQPIGISRTDVFFQEEFLKKARQKLLDMIPEAEGKRVLLYAPTFRGNVSEAVAPDALDLEEMAEELGDQYLLLIKHHPVIRKRPEIPDGARKFAMDVTESMEIEELLCTCDLCISDYSSLIFEYSLFERPLVFFAYDLEEYGDWRGFYYDYEELTPGPVVRTTGEVIQYIRETEKEFDPERIRAFRNKFMSACDGHATDRLIELVTERRH</sequence>
<reference evidence="7 8" key="1">
    <citation type="submission" date="2020-08" db="EMBL/GenBank/DDBJ databases">
        <title>Genome public.</title>
        <authorList>
            <person name="Liu C."/>
            <person name="Sun Q."/>
        </authorList>
    </citation>
    <scope>NUCLEOTIDE SEQUENCE [LARGE SCALE GENOMIC DNA]</scope>
    <source>
        <strain evidence="7 8">NSJ-46</strain>
    </source>
</reference>
<dbReference type="RefSeq" id="WP_249306432.1">
    <property type="nucleotide sequence ID" value="NZ_JACRSZ010000001.1"/>
</dbReference>
<evidence type="ECO:0000256" key="2">
    <source>
        <dbReference type="ARBA" id="ARBA00010488"/>
    </source>
</evidence>
<evidence type="ECO:0000256" key="6">
    <source>
        <dbReference type="ARBA" id="ARBA00023136"/>
    </source>
</evidence>
<dbReference type="Pfam" id="PF04464">
    <property type="entry name" value="Glyphos_transf"/>
    <property type="match status" value="1"/>
</dbReference>
<comment type="subcellular location">
    <subcellularLocation>
        <location evidence="1">Cell membrane</location>
        <topology evidence="1">Peripheral membrane protein</topology>
    </subcellularLocation>
</comment>
<gene>
    <name evidence="7" type="ORF">H8716_00510</name>
</gene>
<dbReference type="InterPro" id="IPR051612">
    <property type="entry name" value="Teichoic_Acid_Biosynth"/>
</dbReference>
<accession>A0ABR7N6Y2</accession>
<keyword evidence="5" id="KW-0777">Teichoic acid biosynthesis</keyword>